<dbReference type="Pfam" id="PF13577">
    <property type="entry name" value="SnoaL_4"/>
    <property type="match status" value="1"/>
</dbReference>
<protein>
    <recommendedName>
        <fullName evidence="1">SnoaL-like domain-containing protein</fullName>
    </recommendedName>
</protein>
<dbReference type="SUPFAM" id="SSF54427">
    <property type="entry name" value="NTF2-like"/>
    <property type="match status" value="1"/>
</dbReference>
<reference evidence="2" key="1">
    <citation type="submission" date="2021-03" db="EMBL/GenBank/DDBJ databases">
        <title>Revisited historic fungal species revealed as producer of novel bioactive compounds through whole genome sequencing and comparative genomics.</title>
        <authorList>
            <person name="Vignolle G.A."/>
            <person name="Hochenegger N."/>
            <person name="Mach R.L."/>
            <person name="Mach-Aigner A.R."/>
            <person name="Javad Rahimi M."/>
            <person name="Salim K.A."/>
            <person name="Chan C.M."/>
            <person name="Lim L.B.L."/>
            <person name="Cai F."/>
            <person name="Druzhinina I.S."/>
            <person name="U'Ren J.M."/>
            <person name="Derntl C."/>
        </authorList>
    </citation>
    <scope>NUCLEOTIDE SEQUENCE</scope>
    <source>
        <strain evidence="2">TUCIM 5799</strain>
    </source>
</reference>
<dbReference type="AlphaFoldDB" id="A0A9P9WQS5"/>
<gene>
    <name evidence="2" type="ORF">JX265_004385</name>
</gene>
<evidence type="ECO:0000313" key="2">
    <source>
        <dbReference type="EMBL" id="KAI1875327.1"/>
    </source>
</evidence>
<accession>A0A9P9WQS5</accession>
<comment type="caution">
    <text evidence="2">The sequence shown here is derived from an EMBL/GenBank/DDBJ whole genome shotgun (WGS) entry which is preliminary data.</text>
</comment>
<evidence type="ECO:0000259" key="1">
    <source>
        <dbReference type="Pfam" id="PF13577"/>
    </source>
</evidence>
<organism evidence="2 3">
    <name type="scientific">Neoarthrinium moseri</name>
    <dbReference type="NCBI Taxonomy" id="1658444"/>
    <lineage>
        <taxon>Eukaryota</taxon>
        <taxon>Fungi</taxon>
        <taxon>Dikarya</taxon>
        <taxon>Ascomycota</taxon>
        <taxon>Pezizomycotina</taxon>
        <taxon>Sordariomycetes</taxon>
        <taxon>Xylariomycetidae</taxon>
        <taxon>Amphisphaeriales</taxon>
        <taxon>Apiosporaceae</taxon>
        <taxon>Neoarthrinium</taxon>
    </lineage>
</organism>
<dbReference type="EMBL" id="JAFIMR010000008">
    <property type="protein sequence ID" value="KAI1875327.1"/>
    <property type="molecule type" value="Genomic_DNA"/>
</dbReference>
<dbReference type="Proteomes" id="UP000829685">
    <property type="component" value="Unassembled WGS sequence"/>
</dbReference>
<name>A0A9P9WQS5_9PEZI</name>
<dbReference type="InterPro" id="IPR032710">
    <property type="entry name" value="NTF2-like_dom_sf"/>
</dbReference>
<dbReference type="Gene3D" id="3.10.450.50">
    <property type="match status" value="1"/>
</dbReference>
<sequence>MDRSPSADIEAIRQLVARYAFAIDSRDIVSLEKMFIPPADVSENAFVTPWVPSEGQAATARADSDPHQVAERSTASEQWRTALASFGPSFHFLGQHIIDIKGDEATGIAYAVCTHAVEPGPRWITVQLVYEDVYAFWDNKWLFKKRDMHGLRAYESPPSIESSAVLPFGPAHDAPDCWATWRDFWTKEKRDDTHEKYSQIY</sequence>
<evidence type="ECO:0000313" key="3">
    <source>
        <dbReference type="Proteomes" id="UP000829685"/>
    </source>
</evidence>
<dbReference type="InterPro" id="IPR037401">
    <property type="entry name" value="SnoaL-like"/>
</dbReference>
<feature type="domain" description="SnoaL-like" evidence="1">
    <location>
        <begin position="7"/>
        <end position="147"/>
    </location>
</feature>
<proteinExistence type="predicted"/>
<keyword evidence="3" id="KW-1185">Reference proteome</keyword>